<dbReference type="Gene3D" id="2.40.420.20">
    <property type="match status" value="1"/>
</dbReference>
<dbReference type="AlphaFoldDB" id="A0A1Z8ANL0"/>
<evidence type="ECO:0000313" key="3">
    <source>
        <dbReference type="Proteomes" id="UP000196102"/>
    </source>
</evidence>
<dbReference type="RefSeq" id="WP_303687446.1">
    <property type="nucleotide sequence ID" value="NZ_CAJXYO010000023.1"/>
</dbReference>
<proteinExistence type="predicted"/>
<dbReference type="GO" id="GO:1990281">
    <property type="term" value="C:efflux pump complex"/>
    <property type="evidence" value="ECO:0007669"/>
    <property type="project" value="TreeGrafter"/>
</dbReference>
<evidence type="ECO:0000313" key="2">
    <source>
        <dbReference type="EMBL" id="OUS11911.1"/>
    </source>
</evidence>
<dbReference type="Proteomes" id="UP000196102">
    <property type="component" value="Unassembled WGS sequence"/>
</dbReference>
<dbReference type="Gene3D" id="1.10.287.470">
    <property type="entry name" value="Helix hairpin bin"/>
    <property type="match status" value="1"/>
</dbReference>
<dbReference type="Pfam" id="PF25917">
    <property type="entry name" value="BSH_RND"/>
    <property type="match status" value="1"/>
</dbReference>
<comment type="caution">
    <text evidence="2">The sequence shown here is derived from an EMBL/GenBank/DDBJ whole genome shotgun (WGS) entry which is preliminary data.</text>
</comment>
<dbReference type="PANTHER" id="PTHR30469:SF15">
    <property type="entry name" value="HLYD FAMILY OF SECRETION PROTEINS"/>
    <property type="match status" value="1"/>
</dbReference>
<dbReference type="SUPFAM" id="SSF111369">
    <property type="entry name" value="HlyD-like secretion proteins"/>
    <property type="match status" value="1"/>
</dbReference>
<sequence length="384" mass="42799">MRKVILSILAIVLILGAAFGAKMIIDSKTAPKPKVKKDVKIVSIDTIQNTTVPIIIPANGNLEAKKRVELYAEVTGVFRPTGKLFRTGQTYRAGETIILIDNTEFYAQVRSSRSNLNNQITALMPDLRLDYPESYPQWLDYLNALDTDKSIPELPEPKNEKEKYFITGRNIYTTYYNIKNLENRLSKFRIRAPFNGIVTEAMVSEGTLVRNGQQLGEFIQSGTFEIQVAISADFSDLLEIGKEVELSNISGTKNYTGKVTRINGKVDQSTQTITTVIEVSHPDLKEGMYLTANLQAQEVNDAISINRSLLQDGNQIFTVQEGKLVLTDVTPVHFSDKRVVLKGLEDGTVMITKSVPGAYEGLIVKTEQQAREDKEKESNASQSK</sequence>
<dbReference type="GO" id="GO:0015562">
    <property type="term" value="F:efflux transmembrane transporter activity"/>
    <property type="evidence" value="ECO:0007669"/>
    <property type="project" value="TreeGrafter"/>
</dbReference>
<accession>A0A1Z8ANL0</accession>
<protein>
    <submittedName>
        <fullName evidence="2">Efflux transporter periplasmic adaptor subunit</fullName>
    </submittedName>
</protein>
<organism evidence="2 3">
    <name type="scientific">Nonlabens dokdonensis</name>
    <dbReference type="NCBI Taxonomy" id="328515"/>
    <lineage>
        <taxon>Bacteria</taxon>
        <taxon>Pseudomonadati</taxon>
        <taxon>Bacteroidota</taxon>
        <taxon>Flavobacteriia</taxon>
        <taxon>Flavobacteriales</taxon>
        <taxon>Flavobacteriaceae</taxon>
        <taxon>Nonlabens</taxon>
    </lineage>
</organism>
<gene>
    <name evidence="2" type="ORF">A9Q93_10790</name>
</gene>
<dbReference type="PANTHER" id="PTHR30469">
    <property type="entry name" value="MULTIDRUG RESISTANCE PROTEIN MDTA"/>
    <property type="match status" value="1"/>
</dbReference>
<evidence type="ECO:0000259" key="1">
    <source>
        <dbReference type="Pfam" id="PF25917"/>
    </source>
</evidence>
<name>A0A1Z8ANL0_9FLAO</name>
<dbReference type="EMBL" id="MAAX01000170">
    <property type="protein sequence ID" value="OUS11911.1"/>
    <property type="molecule type" value="Genomic_DNA"/>
</dbReference>
<dbReference type="Gene3D" id="2.40.50.100">
    <property type="match status" value="1"/>
</dbReference>
<reference evidence="3" key="1">
    <citation type="journal article" date="2017" name="Proc. Natl. Acad. Sci. U.S.A.">
        <title>Simulation of Deepwater Horizon oil plume reveals substrate specialization within a complex community of hydrocarbon-degraders.</title>
        <authorList>
            <person name="Hu P."/>
            <person name="Dubinsky E.A."/>
            <person name="Probst A.J."/>
            <person name="Wang J."/>
            <person name="Sieber C.M.K."/>
            <person name="Tom L.M."/>
            <person name="Gardinali P."/>
            <person name="Banfield J.F."/>
            <person name="Atlas R.M."/>
            <person name="Andersen G.L."/>
        </authorList>
    </citation>
    <scope>NUCLEOTIDE SEQUENCE [LARGE SCALE GENOMIC DNA]</scope>
</reference>
<dbReference type="InterPro" id="IPR058625">
    <property type="entry name" value="MdtA-like_BSH"/>
</dbReference>
<dbReference type="Gene3D" id="2.40.30.170">
    <property type="match status" value="1"/>
</dbReference>
<feature type="domain" description="Multidrug resistance protein MdtA-like barrel-sandwich hybrid" evidence="1">
    <location>
        <begin position="82"/>
        <end position="215"/>
    </location>
</feature>